<evidence type="ECO:0000313" key="2">
    <source>
        <dbReference type="Proteomes" id="UP000694557"/>
    </source>
</evidence>
<sequence length="89" mass="8991">MKVVDVQSDLPGLLGLLDLRHASAELAGKGAGGGAHVSGHTEGLVEESVALVPVPVGVPARGAEQAEGDASLCHVCWKKRSSTVAVVEL</sequence>
<dbReference type="Ensembl" id="ENSOKIT00005022340.1">
    <property type="protein sequence ID" value="ENSOKIP00005020995.1"/>
    <property type="gene ID" value="ENSOKIG00005009271.1"/>
</dbReference>
<protein>
    <submittedName>
        <fullName evidence="1">Uncharacterized protein</fullName>
    </submittedName>
</protein>
<organism evidence="1 2">
    <name type="scientific">Oncorhynchus kisutch</name>
    <name type="common">Coho salmon</name>
    <name type="synonym">Salmo kisutch</name>
    <dbReference type="NCBI Taxonomy" id="8019"/>
    <lineage>
        <taxon>Eukaryota</taxon>
        <taxon>Metazoa</taxon>
        <taxon>Chordata</taxon>
        <taxon>Craniata</taxon>
        <taxon>Vertebrata</taxon>
        <taxon>Euteleostomi</taxon>
        <taxon>Actinopterygii</taxon>
        <taxon>Neopterygii</taxon>
        <taxon>Teleostei</taxon>
        <taxon>Protacanthopterygii</taxon>
        <taxon>Salmoniformes</taxon>
        <taxon>Salmonidae</taxon>
        <taxon>Salmoninae</taxon>
        <taxon>Oncorhynchus</taxon>
    </lineage>
</organism>
<accession>A0A8C7DGJ5</accession>
<reference evidence="1" key="1">
    <citation type="submission" date="2025-08" db="UniProtKB">
        <authorList>
            <consortium name="Ensembl"/>
        </authorList>
    </citation>
    <scope>IDENTIFICATION</scope>
</reference>
<keyword evidence="2" id="KW-1185">Reference proteome</keyword>
<dbReference type="GeneTree" id="ENSGT00980000199127"/>
<evidence type="ECO:0000313" key="1">
    <source>
        <dbReference type="Ensembl" id="ENSOKIP00005020995.1"/>
    </source>
</evidence>
<dbReference type="Proteomes" id="UP000694557">
    <property type="component" value="Unassembled WGS sequence"/>
</dbReference>
<reference evidence="1" key="2">
    <citation type="submission" date="2025-09" db="UniProtKB">
        <authorList>
            <consortium name="Ensembl"/>
        </authorList>
    </citation>
    <scope>IDENTIFICATION</scope>
</reference>
<dbReference type="AlphaFoldDB" id="A0A8C7DGJ5"/>
<proteinExistence type="predicted"/>
<name>A0A8C7DGJ5_ONCKI</name>